<accession>A0A815MLH2</accession>
<evidence type="ECO:0000256" key="1">
    <source>
        <dbReference type="ARBA" id="ARBA00006049"/>
    </source>
</evidence>
<dbReference type="GO" id="GO:0005509">
    <property type="term" value="F:calcium ion binding"/>
    <property type="evidence" value="ECO:0007669"/>
    <property type="project" value="InterPro"/>
</dbReference>
<dbReference type="Gene3D" id="1.10.238.10">
    <property type="entry name" value="EF-hand"/>
    <property type="match status" value="1"/>
</dbReference>
<dbReference type="Pfam" id="PF13833">
    <property type="entry name" value="EF-hand_8"/>
    <property type="match status" value="1"/>
</dbReference>
<dbReference type="Pfam" id="PF13499">
    <property type="entry name" value="EF-hand_7"/>
    <property type="match status" value="1"/>
</dbReference>
<reference evidence="8" key="1">
    <citation type="submission" date="2021-02" db="EMBL/GenBank/DDBJ databases">
        <authorList>
            <person name="Nowell W R."/>
        </authorList>
    </citation>
    <scope>NUCLEOTIDE SEQUENCE</scope>
</reference>
<dbReference type="PANTHER" id="PTHR23055">
    <property type="entry name" value="CALCIUM BINDING PROTEINS"/>
    <property type="match status" value="1"/>
</dbReference>
<evidence type="ECO:0000256" key="6">
    <source>
        <dbReference type="ARBA" id="ARBA00023288"/>
    </source>
</evidence>
<name>A0A815MLH2_9BILA</name>
<evidence type="ECO:0000256" key="2">
    <source>
        <dbReference type="ARBA" id="ARBA00022707"/>
    </source>
</evidence>
<keyword evidence="5" id="KW-0106">Calcium</keyword>
<evidence type="ECO:0000313" key="9">
    <source>
        <dbReference type="EMBL" id="CAF1666133.1"/>
    </source>
</evidence>
<dbReference type="EMBL" id="CAJNOW010018516">
    <property type="protein sequence ID" value="CAF1666133.1"/>
    <property type="molecule type" value="Genomic_DNA"/>
</dbReference>
<organism evidence="8 10">
    <name type="scientific">Rotaria magnacalcarata</name>
    <dbReference type="NCBI Taxonomy" id="392030"/>
    <lineage>
        <taxon>Eukaryota</taxon>
        <taxon>Metazoa</taxon>
        <taxon>Spiralia</taxon>
        <taxon>Gnathifera</taxon>
        <taxon>Rotifera</taxon>
        <taxon>Eurotatoria</taxon>
        <taxon>Bdelloidea</taxon>
        <taxon>Philodinida</taxon>
        <taxon>Philodinidae</taxon>
        <taxon>Rotaria</taxon>
    </lineage>
</organism>
<dbReference type="EMBL" id="CAJNOV010010878">
    <property type="protein sequence ID" value="CAF1426210.1"/>
    <property type="molecule type" value="Genomic_DNA"/>
</dbReference>
<dbReference type="PRINTS" id="PR00450">
    <property type="entry name" value="RECOVERIN"/>
</dbReference>
<sequence>MGNKNGSSETLSSETITLLMQKTGMPKYEVELWYKAISDRSSKGTLSKKQMISIYKDMSDLDSTRISDVVDALEKVFDEDNSGSVDVNEFMRGFILTTKGDLESKIDYTFRLYDENNDNKISGEEIRKMANAITRMLGGNGTGSDEACCAIIHQFLKQFTGNHNGVIHRHDFIETVMQNRELLSVLSPFYGID</sequence>
<dbReference type="SMART" id="SM00054">
    <property type="entry name" value="EFh"/>
    <property type="match status" value="2"/>
</dbReference>
<dbReference type="PROSITE" id="PS00018">
    <property type="entry name" value="EF_HAND_1"/>
    <property type="match status" value="2"/>
</dbReference>
<dbReference type="Proteomes" id="UP000663855">
    <property type="component" value="Unassembled WGS sequence"/>
</dbReference>
<comment type="similarity">
    <text evidence="1">Belongs to the recoverin family.</text>
</comment>
<evidence type="ECO:0000313" key="10">
    <source>
        <dbReference type="Proteomes" id="UP000663855"/>
    </source>
</evidence>
<keyword evidence="3" id="KW-0479">Metal-binding</keyword>
<keyword evidence="2" id="KW-0519">Myristate</keyword>
<evidence type="ECO:0000259" key="7">
    <source>
        <dbReference type="PROSITE" id="PS50222"/>
    </source>
</evidence>
<protein>
    <recommendedName>
        <fullName evidence="7">EF-hand domain-containing protein</fullName>
    </recommendedName>
</protein>
<dbReference type="AlphaFoldDB" id="A0A815MLH2"/>
<evidence type="ECO:0000313" key="8">
    <source>
        <dbReference type="EMBL" id="CAF1426210.1"/>
    </source>
</evidence>
<dbReference type="PANTHER" id="PTHR23055:SF178">
    <property type="entry name" value="NEUROCALCIN HOMOLOG"/>
    <property type="match status" value="1"/>
</dbReference>
<evidence type="ECO:0000256" key="5">
    <source>
        <dbReference type="ARBA" id="ARBA00022837"/>
    </source>
</evidence>
<proteinExistence type="inferred from homology"/>
<keyword evidence="6" id="KW-0449">Lipoprotein</keyword>
<dbReference type="PROSITE" id="PS50222">
    <property type="entry name" value="EF_HAND_2"/>
    <property type="match status" value="2"/>
</dbReference>
<comment type="caution">
    <text evidence="8">The sequence shown here is derived from an EMBL/GenBank/DDBJ whole genome shotgun (WGS) entry which is preliminary data.</text>
</comment>
<dbReference type="InterPro" id="IPR028846">
    <property type="entry name" value="Recoverin"/>
</dbReference>
<dbReference type="InterPro" id="IPR002048">
    <property type="entry name" value="EF_hand_dom"/>
</dbReference>
<dbReference type="CDD" id="cd00051">
    <property type="entry name" value="EFh"/>
    <property type="match status" value="1"/>
</dbReference>
<dbReference type="SUPFAM" id="SSF47473">
    <property type="entry name" value="EF-hand"/>
    <property type="match status" value="1"/>
</dbReference>
<gene>
    <name evidence="8" type="ORF">CJN711_LOCUS23292</name>
    <name evidence="9" type="ORF">KQP761_LOCUS33162</name>
</gene>
<evidence type="ECO:0000256" key="4">
    <source>
        <dbReference type="ARBA" id="ARBA00022737"/>
    </source>
</evidence>
<dbReference type="InterPro" id="IPR011992">
    <property type="entry name" value="EF-hand-dom_pair"/>
</dbReference>
<evidence type="ECO:0000256" key="3">
    <source>
        <dbReference type="ARBA" id="ARBA00022723"/>
    </source>
</evidence>
<dbReference type="OrthoDB" id="191686at2759"/>
<dbReference type="Proteomes" id="UP000663834">
    <property type="component" value="Unassembled WGS sequence"/>
</dbReference>
<feature type="domain" description="EF-hand" evidence="7">
    <location>
        <begin position="101"/>
        <end position="136"/>
    </location>
</feature>
<feature type="domain" description="EF-hand" evidence="7">
    <location>
        <begin position="65"/>
        <end position="100"/>
    </location>
</feature>
<dbReference type="InterPro" id="IPR018247">
    <property type="entry name" value="EF_Hand_1_Ca_BS"/>
</dbReference>
<keyword evidence="4" id="KW-0677">Repeat</keyword>